<sequence>MSLHAKSWSPLHRNLICLVKKSPIATANIPHTTRRTRMPDVEEAWRDISKKLSLSTRKCKLQWTRIKMRYAKIMNLINTGKITMESAIANPQTSKFFDGFISFLDPYITYITDDDIPYLIHKSINDIFGLKTNNRTENPVENNPRFITHGEVKALLAERRLRGDVVNNIDKEYLQTIVDMAVEQKLEELLKDASSKPNNNEDENTMVSNTVKKGNERNPSHTLISSINNPNSNEENINKSINLGLQSELILDDDIKTEEDDITSEDEDLVKDDYATLKKNVNNTTETNYDLDITAGHNTHNTLSELHENVTVIQDNINDMTGTPPVTNEYIRNFFNELGEIMSTELSLDKQKILKSRINELLKSMFLE</sequence>
<feature type="domain" description="MADF" evidence="2">
    <location>
        <begin position="14"/>
        <end position="109"/>
    </location>
</feature>
<dbReference type="EMBL" id="JARGEI010000009">
    <property type="protein sequence ID" value="KAJ8726217.1"/>
    <property type="molecule type" value="Genomic_DNA"/>
</dbReference>
<dbReference type="Proteomes" id="UP001231518">
    <property type="component" value="Chromosome 10"/>
</dbReference>
<proteinExistence type="predicted"/>
<evidence type="ECO:0000259" key="2">
    <source>
        <dbReference type="PROSITE" id="PS51029"/>
    </source>
</evidence>
<dbReference type="InterPro" id="IPR006578">
    <property type="entry name" value="MADF-dom"/>
</dbReference>
<protein>
    <recommendedName>
        <fullName evidence="2">MADF domain-containing protein</fullName>
    </recommendedName>
</protein>
<comment type="caution">
    <text evidence="3">The sequence shown here is derived from an EMBL/GenBank/DDBJ whole genome shotgun (WGS) entry which is preliminary data.</text>
</comment>
<evidence type="ECO:0000313" key="3">
    <source>
        <dbReference type="EMBL" id="KAJ8726217.1"/>
    </source>
</evidence>
<reference evidence="3" key="1">
    <citation type="submission" date="2023-03" db="EMBL/GenBank/DDBJ databases">
        <title>Chromosome-level genomes of two armyworms, Mythimna separata and Mythimna loreyi, provide insights into the biosynthesis and reception of sex pheromones.</title>
        <authorList>
            <person name="Zhao H."/>
        </authorList>
    </citation>
    <scope>NUCLEOTIDE SEQUENCE</scope>
    <source>
        <strain evidence="3">BeijingLab</strain>
        <tissue evidence="3">Pupa</tissue>
    </source>
</reference>
<evidence type="ECO:0000313" key="4">
    <source>
        <dbReference type="Proteomes" id="UP001231518"/>
    </source>
</evidence>
<dbReference type="PROSITE" id="PS51029">
    <property type="entry name" value="MADF"/>
    <property type="match status" value="1"/>
</dbReference>
<gene>
    <name evidence="3" type="ORF">PYW07_000915</name>
</gene>
<organism evidence="3 4">
    <name type="scientific">Mythimna separata</name>
    <name type="common">Oriental armyworm</name>
    <name type="synonym">Pseudaletia separata</name>
    <dbReference type="NCBI Taxonomy" id="271217"/>
    <lineage>
        <taxon>Eukaryota</taxon>
        <taxon>Metazoa</taxon>
        <taxon>Ecdysozoa</taxon>
        <taxon>Arthropoda</taxon>
        <taxon>Hexapoda</taxon>
        <taxon>Insecta</taxon>
        <taxon>Pterygota</taxon>
        <taxon>Neoptera</taxon>
        <taxon>Endopterygota</taxon>
        <taxon>Lepidoptera</taxon>
        <taxon>Glossata</taxon>
        <taxon>Ditrysia</taxon>
        <taxon>Noctuoidea</taxon>
        <taxon>Noctuidae</taxon>
        <taxon>Noctuinae</taxon>
        <taxon>Hadenini</taxon>
        <taxon>Mythimna</taxon>
    </lineage>
</organism>
<dbReference type="AlphaFoldDB" id="A0AAD7YS24"/>
<feature type="region of interest" description="Disordered" evidence="1">
    <location>
        <begin position="211"/>
        <end position="231"/>
    </location>
</feature>
<accession>A0AAD7YS24</accession>
<name>A0AAD7YS24_MYTSE</name>
<evidence type="ECO:0000256" key="1">
    <source>
        <dbReference type="SAM" id="MobiDB-lite"/>
    </source>
</evidence>
<keyword evidence="4" id="KW-1185">Reference proteome</keyword>